<dbReference type="Pfam" id="PF01344">
    <property type="entry name" value="Kelch_1"/>
    <property type="match status" value="4"/>
</dbReference>
<keyword evidence="1" id="KW-0880">Kelch repeat</keyword>
<evidence type="ECO:0000256" key="1">
    <source>
        <dbReference type="ARBA" id="ARBA00022441"/>
    </source>
</evidence>
<organism evidence="4 5">
    <name type="scientific">Lagenidium giganteum</name>
    <dbReference type="NCBI Taxonomy" id="4803"/>
    <lineage>
        <taxon>Eukaryota</taxon>
        <taxon>Sar</taxon>
        <taxon>Stramenopiles</taxon>
        <taxon>Oomycota</taxon>
        <taxon>Peronosporomycetes</taxon>
        <taxon>Pythiales</taxon>
        <taxon>Pythiaceae</taxon>
    </lineage>
</organism>
<dbReference type="Pfam" id="PF00651">
    <property type="entry name" value="BTB"/>
    <property type="match status" value="1"/>
</dbReference>
<dbReference type="InterPro" id="IPR015915">
    <property type="entry name" value="Kelch-typ_b-propeller"/>
</dbReference>
<reference evidence="4" key="2">
    <citation type="journal article" date="2023" name="Microbiol Resour">
        <title>Decontamination and Annotation of the Draft Genome Sequence of the Oomycete Lagenidium giganteum ARSEF 373.</title>
        <authorList>
            <person name="Morgan W.R."/>
            <person name="Tartar A."/>
        </authorList>
    </citation>
    <scope>NUCLEOTIDE SEQUENCE</scope>
    <source>
        <strain evidence="4">ARSEF 373</strain>
    </source>
</reference>
<dbReference type="InterPro" id="IPR011333">
    <property type="entry name" value="SKP1/BTB/POZ_sf"/>
</dbReference>
<dbReference type="Proteomes" id="UP001146120">
    <property type="component" value="Unassembled WGS sequence"/>
</dbReference>
<comment type="caution">
    <text evidence="4">The sequence shown here is derived from an EMBL/GenBank/DDBJ whole genome shotgun (WGS) entry which is preliminary data.</text>
</comment>
<accession>A0AAV2YNA9</accession>
<dbReference type="Gene3D" id="1.25.40.420">
    <property type="match status" value="1"/>
</dbReference>
<dbReference type="PIRSF" id="PIRSF037037">
    <property type="entry name" value="Kelch-like_protein_gigaxonin"/>
    <property type="match status" value="1"/>
</dbReference>
<dbReference type="PRINTS" id="PR00501">
    <property type="entry name" value="KELCHREPEAT"/>
</dbReference>
<dbReference type="PANTHER" id="PTHR45632:SF3">
    <property type="entry name" value="KELCH-LIKE PROTEIN 32"/>
    <property type="match status" value="1"/>
</dbReference>
<proteinExistence type="predicted"/>
<evidence type="ECO:0000313" key="5">
    <source>
        <dbReference type="Proteomes" id="UP001146120"/>
    </source>
</evidence>
<dbReference type="SMART" id="SM00225">
    <property type="entry name" value="BTB"/>
    <property type="match status" value="1"/>
</dbReference>
<dbReference type="InterPro" id="IPR000210">
    <property type="entry name" value="BTB/POZ_dom"/>
</dbReference>
<protein>
    <recommendedName>
        <fullName evidence="3">BTB domain-containing protein</fullName>
    </recommendedName>
</protein>
<keyword evidence="2" id="KW-0677">Repeat</keyword>
<reference evidence="4" key="1">
    <citation type="submission" date="2022-11" db="EMBL/GenBank/DDBJ databases">
        <authorList>
            <person name="Morgan W.R."/>
            <person name="Tartar A."/>
        </authorList>
    </citation>
    <scope>NUCLEOTIDE SEQUENCE</scope>
    <source>
        <strain evidence="4">ARSEF 373</strain>
    </source>
</reference>
<dbReference type="InterPro" id="IPR011705">
    <property type="entry name" value="BACK"/>
</dbReference>
<keyword evidence="5" id="KW-1185">Reference proteome</keyword>
<dbReference type="Gene3D" id="3.30.710.10">
    <property type="entry name" value="Potassium Channel Kv1.1, Chain A"/>
    <property type="match status" value="1"/>
</dbReference>
<evidence type="ECO:0000313" key="4">
    <source>
        <dbReference type="EMBL" id="DAZ94813.1"/>
    </source>
</evidence>
<dbReference type="SUPFAM" id="SSF117281">
    <property type="entry name" value="Kelch motif"/>
    <property type="match status" value="1"/>
</dbReference>
<sequence length="632" mass="70271">MDGMNNSARKDADVAPTSSCVVHCAPVDARQRQRLTEMYERQELTDVVLLVQGERLPAHRVVLAAASPFFHALFTSGMRESHASHVELHEMNATALRELLRYMYEGQLAIDGDTILALLNTANQLEMEEVVEICCKQLMLELCVSNCVHIYMCCESLNMRVACRLLSRAAACMIETFFADVVKTEAFLNLSLPALLQILSRAKLKLGDGDAILSWFSHDPKERQADLPLIFKSLACTEDAARRSVSLQLYQRLSGKLYQALGGKPLVNVQEHLAQFHQRFTSPRTSKRRLTPTIFAIGGFNGPSALRSVEYMDFHTQQWHQASSMHEQRSYSGAVVTEQNVVYVLGGAASPCHLRSVEMYEPELDRWTLQPAMKRARSYLGAVYLNGYIYAVGGFNGNSHLDCVERFSIRTQQWEDIAPLCVGRSGLAVVAMNGLIYAVGGYDGRRHLKSVEVYDPRTNEWTQLPDMLHARNGPAAVADAKANRIIVFGGESRHGERLSTSEALALDGGAWTEFAAFLDSRSGHAAVGFLNDSFLFCLGGSNKKDEYLDTVHRFDHLTQQWIPHSQLIDQRCGLNVVIARTSSSAACFAAQRQQEVKKDGITNVWNADSTPLPTQSSRSVTQMFSYAAADFS</sequence>
<dbReference type="Gene3D" id="2.120.10.80">
    <property type="entry name" value="Kelch-type beta propeller"/>
    <property type="match status" value="2"/>
</dbReference>
<feature type="domain" description="BTB" evidence="3">
    <location>
        <begin position="45"/>
        <end position="112"/>
    </location>
</feature>
<dbReference type="SUPFAM" id="SSF54695">
    <property type="entry name" value="POZ domain"/>
    <property type="match status" value="1"/>
</dbReference>
<gene>
    <name evidence="4" type="ORF">N0F65_012840</name>
</gene>
<evidence type="ECO:0000256" key="2">
    <source>
        <dbReference type="ARBA" id="ARBA00022737"/>
    </source>
</evidence>
<dbReference type="AlphaFoldDB" id="A0AAV2YNA9"/>
<evidence type="ECO:0000259" key="3">
    <source>
        <dbReference type="PROSITE" id="PS50097"/>
    </source>
</evidence>
<dbReference type="PANTHER" id="PTHR45632">
    <property type="entry name" value="LD33804P"/>
    <property type="match status" value="1"/>
</dbReference>
<dbReference type="EMBL" id="DAKRPA010000231">
    <property type="protein sequence ID" value="DAZ94813.1"/>
    <property type="molecule type" value="Genomic_DNA"/>
</dbReference>
<name>A0AAV2YNA9_9STRA</name>
<dbReference type="InterPro" id="IPR006652">
    <property type="entry name" value="Kelch_1"/>
</dbReference>
<dbReference type="InterPro" id="IPR017096">
    <property type="entry name" value="BTB-kelch_protein"/>
</dbReference>
<dbReference type="Pfam" id="PF07707">
    <property type="entry name" value="BACK"/>
    <property type="match status" value="1"/>
</dbReference>
<dbReference type="SMART" id="SM00612">
    <property type="entry name" value="Kelch"/>
    <property type="match status" value="6"/>
</dbReference>
<dbReference type="PROSITE" id="PS50097">
    <property type="entry name" value="BTB"/>
    <property type="match status" value="1"/>
</dbReference>